<dbReference type="EMBL" id="AGAY01000076">
    <property type="protein sequence ID" value="EGY51475.1"/>
    <property type="molecule type" value="Genomic_DNA"/>
</dbReference>
<dbReference type="InterPro" id="IPR024973">
    <property type="entry name" value="ESPR"/>
</dbReference>
<dbReference type="SUPFAM" id="SSF101967">
    <property type="entry name" value="Adhesin YadA, collagen-binding domain"/>
    <property type="match status" value="3"/>
</dbReference>
<dbReference type="Pfam" id="PF13018">
    <property type="entry name" value="ESPR"/>
    <property type="match status" value="1"/>
</dbReference>
<accession>G4CKZ0</accession>
<evidence type="ECO:0000313" key="4">
    <source>
        <dbReference type="EMBL" id="EGY51475.1"/>
    </source>
</evidence>
<feature type="domain" description="Trimeric autotransporter adhesin YadA-like head" evidence="1">
    <location>
        <begin position="282"/>
        <end position="306"/>
    </location>
</feature>
<protein>
    <submittedName>
        <fullName evidence="4">Hsf protein</fullName>
    </submittedName>
</protein>
<feature type="domain" description="Trimeric autotransporter adhesin YadA-like head" evidence="1">
    <location>
        <begin position="490"/>
        <end position="511"/>
    </location>
</feature>
<evidence type="ECO:0000259" key="1">
    <source>
        <dbReference type="Pfam" id="PF05658"/>
    </source>
</evidence>
<feature type="non-terminal residue" evidence="4">
    <location>
        <position position="706"/>
    </location>
</feature>
<proteinExistence type="predicted"/>
<dbReference type="Gene3D" id="2.150.10.10">
    <property type="entry name" value="Serralysin-like metalloprotease, C-terminal"/>
    <property type="match status" value="5"/>
</dbReference>
<dbReference type="InterPro" id="IPR008640">
    <property type="entry name" value="Adhesin_Head_dom"/>
</dbReference>
<evidence type="ECO:0000313" key="5">
    <source>
        <dbReference type="Proteomes" id="UP000003019"/>
    </source>
</evidence>
<comment type="caution">
    <text evidence="4">The sequence shown here is derived from an EMBL/GenBank/DDBJ whole genome shotgun (WGS) entry which is preliminary data.</text>
</comment>
<feature type="domain" description="Trimeric autotransporter adhesin YadA-like head" evidence="1">
    <location>
        <begin position="598"/>
        <end position="621"/>
    </location>
</feature>
<dbReference type="HOGENOM" id="CLU_403221_0_0_4"/>
<name>G4CKZ0_9NEIS</name>
<dbReference type="Proteomes" id="UP000003019">
    <property type="component" value="Unassembled WGS sequence"/>
</dbReference>
<dbReference type="RefSeq" id="WP_009119966.1">
    <property type="nucleotide sequence ID" value="NZ_JH164926.1"/>
</dbReference>
<dbReference type="InterPro" id="IPR008635">
    <property type="entry name" value="Coiled_stalk_dom"/>
</dbReference>
<sequence length="706" mass="69503">MNKVYRTVWNEHTNTWVAVQETAKARGKSSQSGGSIVSELGLGGSRFMMTAAASAVLLMSGQAMAVRGDNSSSGNSHYCVYDETSQTVICGDETTESVDTVAGKPAKSVLLGKEANNTGESNVAIGLKSQSAEAASVAIGSEAKALHNQSVAIGQNAEAHADWDISIGRRAGAETVNPAAEGRNVAIGDGALRKAVSPNNNIAMGTSAGDELTGNANVILGTYANSKTANNEIRKINEGITASNVVAIGDRALATTNSAVAIGNRVKATGAIATAVGAGADASGAYSISNGYGATSSGSHSIAIGSAQNQNFKTQATNSFAIAIGSNQTSATGNSAIAIGTEAKAAGLNSVSLGKLAGHVASDATVAQLSQTVNIGYRAGVGVKRNIHGIAIGNGAGEAVDSPSGQNIALGNAAGSRVKGNTNVAISARAGQDVEGHDNFAALVDAGQNIKGNNNIAIGKNAGRGTNAAAPLEVSNTIAMGFEAQGTHNDTIALGQKAKAQVEDSIAIGRGVTTELLAGDTAGNREGMIAIGSETTKASGKAAVAIGRNSRGIGRGTVALGDASKSLAGQGIAVGAQANVDAAAAGGVAIGSVAKSQGVLAVALGSQAEASAARSVAVGALSQATRAALTPNAATSDAATAAANQVYALVQASDADKTAISATVKGNLGAVSVGNATNTRQIMHVAAGTEDSDAVNVAQLKAVANV</sequence>
<organism evidence="4 5">
    <name type="scientific">Neisseria shayeganii 871</name>
    <dbReference type="NCBI Taxonomy" id="1032488"/>
    <lineage>
        <taxon>Bacteria</taxon>
        <taxon>Pseudomonadati</taxon>
        <taxon>Pseudomonadota</taxon>
        <taxon>Betaproteobacteria</taxon>
        <taxon>Neisseriales</taxon>
        <taxon>Neisseriaceae</taxon>
        <taxon>Neisseria</taxon>
    </lineage>
</organism>
<gene>
    <name evidence="4" type="primary">hsf</name>
    <name evidence="4" type="ORF">HMPREF9371_2281</name>
</gene>
<keyword evidence="5" id="KW-1185">Reference proteome</keyword>
<dbReference type="Pfam" id="PF05662">
    <property type="entry name" value="YadA_stalk"/>
    <property type="match status" value="1"/>
</dbReference>
<reference evidence="4 5" key="1">
    <citation type="submission" date="2011-05" db="EMBL/GenBank/DDBJ databases">
        <authorList>
            <person name="Muzny D."/>
            <person name="Qin X."/>
            <person name="Deng J."/>
            <person name="Jiang H."/>
            <person name="Liu Y."/>
            <person name="Qu J."/>
            <person name="Song X.-Z."/>
            <person name="Zhang L."/>
            <person name="Thornton R."/>
            <person name="Coyle M."/>
            <person name="Francisco L."/>
            <person name="Jackson L."/>
            <person name="Javaid M."/>
            <person name="Korchina V."/>
            <person name="Kovar C."/>
            <person name="Mata R."/>
            <person name="Mathew T."/>
            <person name="Ngo R."/>
            <person name="Nguyen L."/>
            <person name="Nguyen N."/>
            <person name="Okwuonu G."/>
            <person name="Ongeri F."/>
            <person name="Pham C."/>
            <person name="Simmons D."/>
            <person name="Wilczek-Boney K."/>
            <person name="Hale W."/>
            <person name="Jakkamsetti A."/>
            <person name="Pham P."/>
            <person name="Ruth R."/>
            <person name="San Lucas F."/>
            <person name="Warren J."/>
            <person name="Zhang J."/>
            <person name="Zhao Z."/>
            <person name="Zhou C."/>
            <person name="Zhu D."/>
            <person name="Lee S."/>
            <person name="Bess C."/>
            <person name="Blankenburg K."/>
            <person name="Forbes L."/>
            <person name="Fu Q."/>
            <person name="Gubbala S."/>
            <person name="Hirani K."/>
            <person name="Jayaseelan J.C."/>
            <person name="Lara F."/>
            <person name="Munidasa M."/>
            <person name="Palculict T."/>
            <person name="Patil S."/>
            <person name="Pu L.-L."/>
            <person name="Saada N."/>
            <person name="Tang L."/>
            <person name="Weissenberger G."/>
            <person name="Zhu Y."/>
            <person name="Hemphill L."/>
            <person name="Shang Y."/>
            <person name="Youmans B."/>
            <person name="Ayvaz T."/>
            <person name="Ross M."/>
            <person name="Santibanez J."/>
            <person name="Aqrawi P."/>
            <person name="Gross S."/>
            <person name="Joshi V."/>
            <person name="Fowler G."/>
            <person name="Nazareth L."/>
            <person name="Reid J."/>
            <person name="Worley K."/>
            <person name="Petrosino J."/>
            <person name="Highlander S."/>
            <person name="Gibbs R."/>
        </authorList>
    </citation>
    <scope>NUCLEOTIDE SEQUENCE [LARGE SCALE GENOMIC DNA]</scope>
    <source>
        <strain evidence="4 5">871</strain>
    </source>
</reference>
<feature type="domain" description="Trimeric autotransporter adhesin YadA-like head" evidence="1">
    <location>
        <begin position="331"/>
        <end position="355"/>
    </location>
</feature>
<evidence type="ECO:0000259" key="3">
    <source>
        <dbReference type="Pfam" id="PF13018"/>
    </source>
</evidence>
<feature type="domain" description="Trimeric autotransporter adhesin YadA-like head" evidence="1">
    <location>
        <begin position="246"/>
        <end position="264"/>
    </location>
</feature>
<feature type="domain" description="ESPR" evidence="3">
    <location>
        <begin position="1"/>
        <end position="40"/>
    </location>
</feature>
<dbReference type="AlphaFoldDB" id="G4CKZ0"/>
<dbReference type="GO" id="GO:0019867">
    <property type="term" value="C:outer membrane"/>
    <property type="evidence" value="ECO:0007669"/>
    <property type="project" value="InterPro"/>
</dbReference>
<feature type="domain" description="Trimeric autotransporter adhesin YadA-like head" evidence="1">
    <location>
        <begin position="136"/>
        <end position="157"/>
    </location>
</feature>
<evidence type="ECO:0000259" key="2">
    <source>
        <dbReference type="Pfam" id="PF05662"/>
    </source>
</evidence>
<dbReference type="Pfam" id="PF05658">
    <property type="entry name" value="YadA_head"/>
    <property type="match status" value="6"/>
</dbReference>
<feature type="domain" description="Trimeric autotransporter adhesin YadA-like stalk" evidence="2">
    <location>
        <begin position="681"/>
        <end position="705"/>
    </location>
</feature>
<dbReference type="CDD" id="cd12820">
    <property type="entry name" value="LbR_YadA-like"/>
    <property type="match status" value="1"/>
</dbReference>
<dbReference type="STRING" id="1032488.HMPREF9371_2281"/>
<dbReference type="InterPro" id="IPR011049">
    <property type="entry name" value="Serralysin-like_metalloprot_C"/>
</dbReference>